<dbReference type="Gene3D" id="3.40.50.1240">
    <property type="entry name" value="Phosphoglycerate mutase-like"/>
    <property type="match status" value="1"/>
</dbReference>
<feature type="compositionally biased region" description="Basic and acidic residues" evidence="12">
    <location>
        <begin position="319"/>
        <end position="332"/>
    </location>
</feature>
<dbReference type="EMBL" id="MU839833">
    <property type="protein sequence ID" value="KAK1755829.1"/>
    <property type="molecule type" value="Genomic_DNA"/>
</dbReference>
<feature type="compositionally biased region" description="Basic and acidic residues" evidence="12">
    <location>
        <begin position="850"/>
        <end position="873"/>
    </location>
</feature>
<evidence type="ECO:0000256" key="2">
    <source>
        <dbReference type="ARBA" id="ARBA00022490"/>
    </source>
</evidence>
<feature type="region of interest" description="Disordered" evidence="12">
    <location>
        <begin position="819"/>
        <end position="873"/>
    </location>
</feature>
<dbReference type="GO" id="GO:0006020">
    <property type="term" value="P:inositol metabolic process"/>
    <property type="evidence" value="ECO:0007669"/>
    <property type="project" value="TreeGrafter"/>
</dbReference>
<feature type="region of interest" description="Disordered" evidence="12">
    <location>
        <begin position="494"/>
        <end position="542"/>
    </location>
</feature>
<feature type="compositionally biased region" description="Low complexity" evidence="12">
    <location>
        <begin position="364"/>
        <end position="382"/>
    </location>
</feature>
<accession>A0AAJ0BCN1</accession>
<gene>
    <name evidence="14" type="ORF">QBC47DRAFT_381425</name>
</gene>
<dbReference type="GO" id="GO:0032958">
    <property type="term" value="P:inositol phosphate biosynthetic process"/>
    <property type="evidence" value="ECO:0007669"/>
    <property type="project" value="TreeGrafter"/>
</dbReference>
<dbReference type="Pfam" id="PF00328">
    <property type="entry name" value="His_Phos_2"/>
    <property type="match status" value="1"/>
</dbReference>
<evidence type="ECO:0000256" key="12">
    <source>
        <dbReference type="SAM" id="MobiDB-lite"/>
    </source>
</evidence>
<evidence type="ECO:0000256" key="5">
    <source>
        <dbReference type="ARBA" id="ARBA00022741"/>
    </source>
</evidence>
<keyword evidence="7 10" id="KW-0067">ATP-binding</keyword>
<evidence type="ECO:0000256" key="9">
    <source>
        <dbReference type="ARBA" id="ARBA00034629"/>
    </source>
</evidence>
<feature type="compositionally biased region" description="Low complexity" evidence="12">
    <location>
        <begin position="1162"/>
        <end position="1179"/>
    </location>
</feature>
<feature type="region of interest" description="Disordered" evidence="12">
    <location>
        <begin position="313"/>
        <end position="332"/>
    </location>
</feature>
<feature type="compositionally biased region" description="Basic and acidic residues" evidence="12">
    <location>
        <begin position="1148"/>
        <end position="1161"/>
    </location>
</feature>
<keyword evidence="3" id="KW-0597">Phosphoprotein</keyword>
<organism evidence="14 15">
    <name type="scientific">Echria macrotheca</name>
    <dbReference type="NCBI Taxonomy" id="438768"/>
    <lineage>
        <taxon>Eukaryota</taxon>
        <taxon>Fungi</taxon>
        <taxon>Dikarya</taxon>
        <taxon>Ascomycota</taxon>
        <taxon>Pezizomycotina</taxon>
        <taxon>Sordariomycetes</taxon>
        <taxon>Sordariomycetidae</taxon>
        <taxon>Sordariales</taxon>
        <taxon>Schizotheciaceae</taxon>
        <taxon>Echria</taxon>
    </lineage>
</organism>
<feature type="non-terminal residue" evidence="14">
    <location>
        <position position="1190"/>
    </location>
</feature>
<dbReference type="GO" id="GO:0005524">
    <property type="term" value="F:ATP binding"/>
    <property type="evidence" value="ECO:0007669"/>
    <property type="project" value="UniProtKB-KW"/>
</dbReference>
<evidence type="ECO:0000256" key="7">
    <source>
        <dbReference type="ARBA" id="ARBA00022840"/>
    </source>
</evidence>
<evidence type="ECO:0000256" key="4">
    <source>
        <dbReference type="ARBA" id="ARBA00022679"/>
    </source>
</evidence>
<dbReference type="PANTHER" id="PTHR12750:SF9">
    <property type="entry name" value="INOSITOL HEXAKISPHOSPHATE AND DIPHOSPHOINOSITOL-PENTAKISPHOSPHATE KINASE"/>
    <property type="match status" value="1"/>
</dbReference>
<sequence length="1190" mass="132099">MQKILWDRRICLRLLDRIGVPTPQRVEVNRDGGPSLLTPDIAKHIKDVSGVSFEPTDPDPANAKAMAPRKVELLDDGDILSVDGTLIKKPFVEKPTSGEDHNIIIYFPSSAGGGARKLFRKIGNKSSEYVPDLTVPRAITQPGESFIYERFMQVDNAEDVKAYTVGPTYCHAETRKSPVVDGVVRRNTHGKEVRYVTALSSEEKEIASKISTTFGQRVCGFDFLRAGGKSYVIDVNGWSFVKDNDDYYDHCANILKEMFIKEKLRREGLTPPIPSPALSDIDPIAARTAQMKKETELAALVVAQGRTSLDRQAPIQKSLDVRDAPSDSLPHIRSDSTLLAKLGPKPTSPLVAQFSSSVKDGVPSTATSVVSAAPSSQQDAPDLGIEEPGETPPPPPPKPSWKLKGVVSVIRHADRTPKQKYKFTFHTEPFIELLRGHQEEVLLIGEPALASVLEAVDLAMRAGIEDRRKLKALRNVLVKKGGWAGTKVQIKPMFRKKTAEPKPVEETAPLPGEGEPKETANDGETKDAGYKPRVPPRRHDSLSGVTMSKFTAAEESLVLDKLQLIVKWGGEPTHSARYQAQELGESMRSDLGLMNREVLDEVHVFSSSERRVVTSAQIWAASFLNKKDVPEDFITIRKDLLDDSNAAKDEMDKVKKKLKGLLRKGNERPPQFAWPPNMPEPAEVQTRVVQLMNFHRKVMHHNYSKLYSGAVNSLNAINNPSSEKVNGDGGSSVSLASLGSLSQVSAVNNIQSRWCCGEDAELFRERWEKLFVEFCDGEKVDPSKISELYDTMKFDALHNRQFLEWVFTPPRSMLEEEYGVPTTHAKETKQPATQTKDSKQPSPTKDLEEEGHGKGSEDSRSEKGVERSLTEKIEKEGHKTVKRIFRRRSFLSGLRPGGEAEPPEKYFHLHRGNSQTKAKTDARFEPLRELYQLAKVLFDFICPQEYGISDSEKLEIGLLTTLPLLKEIVQDLEDMQASDEAKSFIYFTKESHIYTLLNCILEGGLDTKIKRATIPELDYLSQISFELYEMPAKPPVDDDGSPAFNYSIKITISPGCHVFDPLDVQLDSRHCIGCAPRRSLTAHADWMFVIETLRAKFHQVKLPKTFLAVNLSDAFTFLEKPQGGEGEHHAEGEGDQEKEKEEGEGDVLEMKAGSDREHEHSTTVPPSNAASAAPSGSPSSVPPPVTSGTD</sequence>
<evidence type="ECO:0000256" key="1">
    <source>
        <dbReference type="ARBA" id="ARBA00005609"/>
    </source>
</evidence>
<dbReference type="InterPro" id="IPR029033">
    <property type="entry name" value="His_PPase_superfam"/>
</dbReference>
<keyword evidence="15" id="KW-1185">Reference proteome</keyword>
<comment type="catalytic activity">
    <reaction evidence="8">
        <text>5-diphospho-1D-myo-inositol 1,2,3,4,6-pentakisphosphate + ATP + H(+) = 1,5-bis(diphospho)-1D-myo-inositol 2,3,4,6-tetrakisphosphate + ADP</text>
        <dbReference type="Rhea" id="RHEA:10276"/>
        <dbReference type="ChEBI" id="CHEBI:15378"/>
        <dbReference type="ChEBI" id="CHEBI:30616"/>
        <dbReference type="ChEBI" id="CHEBI:58628"/>
        <dbReference type="ChEBI" id="CHEBI:77983"/>
        <dbReference type="ChEBI" id="CHEBI:456216"/>
        <dbReference type="EC" id="2.7.4.24"/>
    </reaction>
    <physiologicalReaction direction="left-to-right" evidence="8">
        <dbReference type="Rhea" id="RHEA:10277"/>
    </physiologicalReaction>
</comment>
<dbReference type="Gene3D" id="3.30.470.20">
    <property type="entry name" value="ATP-grasp fold, B domain"/>
    <property type="match status" value="1"/>
</dbReference>
<keyword evidence="6 10" id="KW-0418">Kinase</keyword>
<dbReference type="Proteomes" id="UP001239445">
    <property type="component" value="Unassembled WGS sequence"/>
</dbReference>
<feature type="compositionally biased region" description="Pro residues" evidence="12">
    <location>
        <begin position="1180"/>
        <end position="1190"/>
    </location>
</feature>
<feature type="domain" description="ATP-grasp fold RimK-type" evidence="13">
    <location>
        <begin position="145"/>
        <end position="237"/>
    </location>
</feature>
<dbReference type="EC" id="2.7.4.24" evidence="10"/>
<keyword evidence="2 10" id="KW-0963">Cytoplasm</keyword>
<dbReference type="SUPFAM" id="SSF56059">
    <property type="entry name" value="Glutathione synthetase ATP-binding domain-like"/>
    <property type="match status" value="1"/>
</dbReference>
<dbReference type="GO" id="GO:0005856">
    <property type="term" value="C:cytoskeleton"/>
    <property type="evidence" value="ECO:0007669"/>
    <property type="project" value="UniProtKB-SubCell"/>
</dbReference>
<feature type="compositionally biased region" description="Basic and acidic residues" evidence="12">
    <location>
        <begin position="1125"/>
        <end position="1141"/>
    </location>
</feature>
<feature type="region of interest" description="Disordered" evidence="12">
    <location>
        <begin position="1119"/>
        <end position="1190"/>
    </location>
</feature>
<feature type="compositionally biased region" description="Polar residues" evidence="12">
    <location>
        <begin position="830"/>
        <end position="843"/>
    </location>
</feature>
<reference evidence="14" key="1">
    <citation type="submission" date="2023-06" db="EMBL/GenBank/DDBJ databases">
        <title>Genome-scale phylogeny and comparative genomics of the fungal order Sordariales.</title>
        <authorList>
            <consortium name="Lawrence Berkeley National Laboratory"/>
            <person name="Hensen N."/>
            <person name="Bonometti L."/>
            <person name="Westerberg I."/>
            <person name="Brannstrom I.O."/>
            <person name="Guillou S."/>
            <person name="Cros-Aarteil S."/>
            <person name="Calhoun S."/>
            <person name="Haridas S."/>
            <person name="Kuo A."/>
            <person name="Mondo S."/>
            <person name="Pangilinan J."/>
            <person name="Riley R."/>
            <person name="Labutti K."/>
            <person name="Andreopoulos B."/>
            <person name="Lipzen A."/>
            <person name="Chen C."/>
            <person name="Yanf M."/>
            <person name="Daum C."/>
            <person name="Ng V."/>
            <person name="Clum A."/>
            <person name="Steindorff A."/>
            <person name="Ohm R."/>
            <person name="Martin F."/>
            <person name="Silar P."/>
            <person name="Natvig D."/>
            <person name="Lalanne C."/>
            <person name="Gautier V."/>
            <person name="Ament-Velasquez S.L."/>
            <person name="Kruys A."/>
            <person name="Hutchinson M.I."/>
            <person name="Powell A.J."/>
            <person name="Barry K."/>
            <person name="Miller A.N."/>
            <person name="Grigoriev I.V."/>
            <person name="Debuchy R."/>
            <person name="Gladieux P."/>
            <person name="Thoren M.H."/>
            <person name="Johannesson H."/>
        </authorList>
    </citation>
    <scope>NUCLEOTIDE SEQUENCE</scope>
    <source>
        <strain evidence="14">PSN4</strain>
    </source>
</reference>
<dbReference type="AlphaFoldDB" id="A0AAJ0BCN1"/>
<dbReference type="GO" id="GO:0000828">
    <property type="term" value="F:inositol hexakisphosphate kinase activity"/>
    <property type="evidence" value="ECO:0007669"/>
    <property type="project" value="UniProtKB-ARBA"/>
</dbReference>
<dbReference type="InterPro" id="IPR013651">
    <property type="entry name" value="ATP-grasp_RimK-type"/>
</dbReference>
<comment type="catalytic activity">
    <reaction evidence="9">
        <text>1D-myo-inositol hexakisphosphate + ATP = 1-diphospho-1D-myo-inositol 2,3,4,5,6-pentakisphosphate + ADP</text>
        <dbReference type="Rhea" id="RHEA:37459"/>
        <dbReference type="ChEBI" id="CHEBI:30616"/>
        <dbReference type="ChEBI" id="CHEBI:58130"/>
        <dbReference type="ChEBI" id="CHEBI:74946"/>
        <dbReference type="ChEBI" id="CHEBI:456216"/>
        <dbReference type="EC" id="2.7.4.24"/>
    </reaction>
    <physiologicalReaction direction="left-to-right" evidence="9">
        <dbReference type="Rhea" id="RHEA:37460"/>
    </physiologicalReaction>
</comment>
<dbReference type="InterPro" id="IPR037446">
    <property type="entry name" value="His_Pase_VIP1"/>
</dbReference>
<comment type="similarity">
    <text evidence="1 10">Belongs to the histidine acid phosphatase family. VIP1 subfamily.</text>
</comment>
<dbReference type="FunFam" id="3.30.470.20:FF:000036">
    <property type="entry name" value="Inositol hexakisphosphate and diphosphoinositol-pentakisphosphate kinase"/>
    <property type="match status" value="1"/>
</dbReference>
<dbReference type="Pfam" id="PF08443">
    <property type="entry name" value="RimK"/>
    <property type="match status" value="1"/>
</dbReference>
<evidence type="ECO:0000256" key="6">
    <source>
        <dbReference type="ARBA" id="ARBA00022777"/>
    </source>
</evidence>
<evidence type="ECO:0000256" key="11">
    <source>
        <dbReference type="SAM" id="Coils"/>
    </source>
</evidence>
<feature type="coiled-coil region" evidence="11">
    <location>
        <begin position="637"/>
        <end position="664"/>
    </location>
</feature>
<dbReference type="PANTHER" id="PTHR12750">
    <property type="entry name" value="DIPHOSPHOINOSITOL PENTAKISPHOSPHATE KINASE"/>
    <property type="match status" value="1"/>
</dbReference>
<protein>
    <recommendedName>
        <fullName evidence="10">Inositol hexakisphosphate and diphosphoinositol-pentakisphosphate kinase</fullName>
        <ecNumber evidence="10">2.7.4.24</ecNumber>
    </recommendedName>
</protein>
<evidence type="ECO:0000313" key="14">
    <source>
        <dbReference type="EMBL" id="KAK1755829.1"/>
    </source>
</evidence>
<feature type="compositionally biased region" description="Basic and acidic residues" evidence="12">
    <location>
        <begin position="514"/>
        <end position="530"/>
    </location>
</feature>
<comment type="function">
    <text evidence="10">Bifunctional inositol kinase that acts in concert with the IP6K kinases to synthesize the diphosphate group-containing inositol pyrophosphates diphosphoinositol pentakisphosphate, PP-InsP5, and bis-diphosphoinositol tetrakisphosphate, (PP)2-InsP4. PP-InsP5 and (PP)2-InsP4, also respectively called InsP7 and InsP8, may regulate a variety of cellular processes, including apoptosis, vesicle trafficking, cytoskeletal dynamics, and exocytosis. Phosphorylates inositol hexakisphosphate (InsP6).</text>
</comment>
<comment type="subcellular location">
    <subcellularLocation>
        <location evidence="10">Cytoplasm</location>
        <location evidence="10">Cytoskeleton</location>
    </subcellularLocation>
</comment>
<evidence type="ECO:0000259" key="13">
    <source>
        <dbReference type="Pfam" id="PF08443"/>
    </source>
</evidence>
<keyword evidence="4 10" id="KW-0808">Transferase</keyword>
<name>A0AAJ0BCN1_9PEZI</name>
<evidence type="ECO:0000313" key="15">
    <source>
        <dbReference type="Proteomes" id="UP001239445"/>
    </source>
</evidence>
<comment type="caution">
    <text evidence="14">The sequence shown here is derived from an EMBL/GenBank/DDBJ whole genome shotgun (WGS) entry which is preliminary data.</text>
</comment>
<evidence type="ECO:0000256" key="3">
    <source>
        <dbReference type="ARBA" id="ARBA00022553"/>
    </source>
</evidence>
<keyword evidence="5 10" id="KW-0547">Nucleotide-binding</keyword>
<feature type="compositionally biased region" description="Pro residues" evidence="12">
    <location>
        <begin position="390"/>
        <end position="399"/>
    </location>
</feature>
<proteinExistence type="inferred from homology"/>
<dbReference type="GO" id="GO:0005829">
    <property type="term" value="C:cytosol"/>
    <property type="evidence" value="ECO:0007669"/>
    <property type="project" value="TreeGrafter"/>
</dbReference>
<dbReference type="GO" id="GO:0033857">
    <property type="term" value="F:5-diphosphoinositol pentakisphosphate 1-kinase activity"/>
    <property type="evidence" value="ECO:0007669"/>
    <property type="project" value="TreeGrafter"/>
</dbReference>
<evidence type="ECO:0000256" key="10">
    <source>
        <dbReference type="RuleBase" id="RU365032"/>
    </source>
</evidence>
<evidence type="ECO:0000256" key="8">
    <source>
        <dbReference type="ARBA" id="ARBA00033696"/>
    </source>
</evidence>
<dbReference type="Gene3D" id="3.40.50.11950">
    <property type="match status" value="1"/>
</dbReference>
<dbReference type="SUPFAM" id="SSF53254">
    <property type="entry name" value="Phosphoglycerate mutase-like"/>
    <property type="match status" value="1"/>
</dbReference>
<feature type="region of interest" description="Disordered" evidence="12">
    <location>
        <begin position="363"/>
        <end position="402"/>
    </location>
</feature>
<keyword evidence="11" id="KW-0175">Coiled coil</keyword>
<dbReference type="InterPro" id="IPR000560">
    <property type="entry name" value="His_Pase_clade-2"/>
</dbReference>